<dbReference type="InterPro" id="IPR049704">
    <property type="entry name" value="Aminotrans_3_PPA_site"/>
</dbReference>
<dbReference type="AlphaFoldDB" id="A0A5B9W861"/>
<dbReference type="GO" id="GO:0006526">
    <property type="term" value="P:L-arginine biosynthetic process"/>
    <property type="evidence" value="ECO:0007669"/>
    <property type="project" value="UniProtKB-UniRule"/>
</dbReference>
<evidence type="ECO:0000313" key="7">
    <source>
        <dbReference type="Proteomes" id="UP000324233"/>
    </source>
</evidence>
<dbReference type="PIRSF" id="PIRSF000521">
    <property type="entry name" value="Transaminase_4ab_Lys_Orn"/>
    <property type="match status" value="1"/>
</dbReference>
<gene>
    <name evidence="5 6" type="primary">argD</name>
    <name evidence="6" type="ORF">OJF2_49880</name>
</gene>
<dbReference type="EC" id="2.6.1.11" evidence="5"/>
<dbReference type="Gene3D" id="3.40.640.10">
    <property type="entry name" value="Type I PLP-dependent aspartate aminotransferase-like (Major domain)"/>
    <property type="match status" value="1"/>
</dbReference>
<feature type="binding site" evidence="5">
    <location>
        <begin position="113"/>
        <end position="114"/>
    </location>
    <ligand>
        <name>pyridoxal 5'-phosphate</name>
        <dbReference type="ChEBI" id="CHEBI:597326"/>
    </ligand>
</feature>
<reference evidence="6 7" key="1">
    <citation type="submission" date="2019-08" db="EMBL/GenBank/DDBJ databases">
        <title>Deep-cultivation of Planctomycetes and their phenomic and genomic characterization uncovers novel biology.</title>
        <authorList>
            <person name="Wiegand S."/>
            <person name="Jogler M."/>
            <person name="Boedeker C."/>
            <person name="Pinto D."/>
            <person name="Vollmers J."/>
            <person name="Rivas-Marin E."/>
            <person name="Kohn T."/>
            <person name="Peeters S.H."/>
            <person name="Heuer A."/>
            <person name="Rast P."/>
            <person name="Oberbeckmann S."/>
            <person name="Bunk B."/>
            <person name="Jeske O."/>
            <person name="Meyerdierks A."/>
            <person name="Storesund J.E."/>
            <person name="Kallscheuer N."/>
            <person name="Luecker S."/>
            <person name="Lage O.M."/>
            <person name="Pohl T."/>
            <person name="Merkel B.J."/>
            <person name="Hornburger P."/>
            <person name="Mueller R.-W."/>
            <person name="Bruemmer F."/>
            <person name="Labrenz M."/>
            <person name="Spormann A.M."/>
            <person name="Op den Camp H."/>
            <person name="Overmann J."/>
            <person name="Amann R."/>
            <person name="Jetten M.S.M."/>
            <person name="Mascher T."/>
            <person name="Medema M.H."/>
            <person name="Devos D.P."/>
            <person name="Kaster A.-K."/>
            <person name="Ovreas L."/>
            <person name="Rohde M."/>
            <person name="Galperin M.Y."/>
            <person name="Jogler C."/>
        </authorList>
    </citation>
    <scope>NUCLEOTIDE SEQUENCE [LARGE SCALE GENOMIC DNA]</scope>
    <source>
        <strain evidence="6 7">OJF2</strain>
    </source>
</reference>
<dbReference type="PROSITE" id="PS00600">
    <property type="entry name" value="AA_TRANSFER_CLASS_3"/>
    <property type="match status" value="1"/>
</dbReference>
<dbReference type="InterPro" id="IPR004636">
    <property type="entry name" value="AcOrn/SuccOrn_fam"/>
</dbReference>
<dbReference type="NCBIfam" id="NF002325">
    <property type="entry name" value="PRK01278.1"/>
    <property type="match status" value="1"/>
</dbReference>
<dbReference type="RefSeq" id="WP_148596112.1">
    <property type="nucleotide sequence ID" value="NZ_CP042997.1"/>
</dbReference>
<feature type="binding site" evidence="5">
    <location>
        <position position="143"/>
    </location>
    <ligand>
        <name>pyridoxal 5'-phosphate</name>
        <dbReference type="ChEBI" id="CHEBI:597326"/>
    </ligand>
</feature>
<feature type="modified residue" description="N6-(pyridoxal phosphate)lysine" evidence="5">
    <location>
        <position position="257"/>
    </location>
</feature>
<protein>
    <recommendedName>
        <fullName evidence="5">Acetylornithine aminotransferase</fullName>
        <shortName evidence="5">ACOAT</shortName>
        <ecNumber evidence="5">2.6.1.11</ecNumber>
    </recommendedName>
</protein>
<dbReference type="GO" id="GO:0042802">
    <property type="term" value="F:identical protein binding"/>
    <property type="evidence" value="ECO:0007669"/>
    <property type="project" value="TreeGrafter"/>
</dbReference>
<dbReference type="CDD" id="cd00610">
    <property type="entry name" value="OAT_like"/>
    <property type="match status" value="1"/>
</dbReference>
<dbReference type="PANTHER" id="PTHR11986">
    <property type="entry name" value="AMINOTRANSFERASE CLASS III"/>
    <property type="match status" value="1"/>
</dbReference>
<dbReference type="NCBIfam" id="TIGR00707">
    <property type="entry name" value="argD"/>
    <property type="match status" value="1"/>
</dbReference>
<dbReference type="PANTHER" id="PTHR11986:SF79">
    <property type="entry name" value="ACETYLORNITHINE AMINOTRANSFERASE, MITOCHONDRIAL"/>
    <property type="match status" value="1"/>
</dbReference>
<dbReference type="KEGG" id="agv:OJF2_49880"/>
<sequence length="404" mass="43967">MPDVHAAPQSSAETIEDFSRYVIPNYRRYPVCLVRGEGSWVWDAEGRRYLDFFPGWGCNLLGHCPPRIVEAVREQVGQLIHVPNTWYMEAQGAFAKALSERSFGGHCFFCNSGAEANEAAIKLARAWGHAKGRYKLITAEGGFHGRTFAALTATAQPKYQEPFQPLVPGFGHVPYNDLEAVAKLADGQTAAVLVEPIQGEGGVIVPDEDYLPGLRKICDERGMLLILDEVQTGMARTGRWFAYQHSGIEPDILTCAKALAGGIAAGVMMARKEVAAFLQPGLHASTFGGNPIACRGGLATVETIEEEGLLERGIAIGERFRARFEALREEMPDRIKDIRIRGVMIGVDLSFDATAVVSACLGRGLLINATHGHVVRLLPALNLSDEQIDEGCDILADVLREVTP</sequence>
<keyword evidence="5" id="KW-0963">Cytoplasm</keyword>
<comment type="subunit">
    <text evidence="5">Homodimer.</text>
</comment>
<dbReference type="OrthoDB" id="9816013at2"/>
<evidence type="ECO:0000313" key="6">
    <source>
        <dbReference type="EMBL" id="QEH36424.1"/>
    </source>
</evidence>
<dbReference type="InterPro" id="IPR015421">
    <property type="entry name" value="PyrdxlP-dep_Trfase_major"/>
</dbReference>
<evidence type="ECO:0000256" key="4">
    <source>
        <dbReference type="ARBA" id="ARBA00022898"/>
    </source>
</evidence>
<comment type="miscellaneous">
    <text evidence="5">May also have succinyldiaminopimelate aminotransferase activity, thus carrying out the corresponding step in lysine biosynthesis.</text>
</comment>
<dbReference type="Gene3D" id="3.90.1150.10">
    <property type="entry name" value="Aspartate Aminotransferase, domain 1"/>
    <property type="match status" value="1"/>
</dbReference>
<dbReference type="Proteomes" id="UP000324233">
    <property type="component" value="Chromosome"/>
</dbReference>
<dbReference type="SUPFAM" id="SSF53383">
    <property type="entry name" value="PLP-dependent transferases"/>
    <property type="match status" value="1"/>
</dbReference>
<comment type="cofactor">
    <cofactor evidence="5">
        <name>pyridoxal 5'-phosphate</name>
        <dbReference type="ChEBI" id="CHEBI:597326"/>
    </cofactor>
    <text evidence="5">Binds 1 pyridoxal phosphate per subunit.</text>
</comment>
<comment type="subcellular location">
    <subcellularLocation>
        <location evidence="5">Cytoplasm</location>
    </subcellularLocation>
</comment>
<keyword evidence="3 5" id="KW-0808">Transferase</keyword>
<evidence type="ECO:0000256" key="2">
    <source>
        <dbReference type="ARBA" id="ARBA00022605"/>
    </source>
</evidence>
<feature type="binding site" evidence="5">
    <location>
        <position position="285"/>
    </location>
    <ligand>
        <name>N(2)-acetyl-L-ornithine</name>
        <dbReference type="ChEBI" id="CHEBI:57805"/>
    </ligand>
</feature>
<feature type="binding site" evidence="5">
    <location>
        <position position="286"/>
    </location>
    <ligand>
        <name>pyridoxal 5'-phosphate</name>
        <dbReference type="ChEBI" id="CHEBI:597326"/>
    </ligand>
</feature>
<dbReference type="InterPro" id="IPR015422">
    <property type="entry name" value="PyrdxlP-dep_Trfase_small"/>
</dbReference>
<dbReference type="EMBL" id="CP042997">
    <property type="protein sequence ID" value="QEH36424.1"/>
    <property type="molecule type" value="Genomic_DNA"/>
</dbReference>
<dbReference type="InterPro" id="IPR050103">
    <property type="entry name" value="Class-III_PLP-dep_AT"/>
</dbReference>
<feature type="binding site" evidence="5">
    <location>
        <position position="146"/>
    </location>
    <ligand>
        <name>N(2)-acetyl-L-ornithine</name>
        <dbReference type="ChEBI" id="CHEBI:57805"/>
    </ligand>
</feature>
<name>A0A5B9W861_9BACT</name>
<keyword evidence="2 5" id="KW-0028">Amino-acid biosynthesis</keyword>
<evidence type="ECO:0000256" key="3">
    <source>
        <dbReference type="ARBA" id="ARBA00022679"/>
    </source>
</evidence>
<keyword evidence="1 5" id="KW-0032">Aminotransferase</keyword>
<organism evidence="6 7">
    <name type="scientific">Aquisphaera giovannonii</name>
    <dbReference type="NCBI Taxonomy" id="406548"/>
    <lineage>
        <taxon>Bacteria</taxon>
        <taxon>Pseudomonadati</taxon>
        <taxon>Planctomycetota</taxon>
        <taxon>Planctomycetia</taxon>
        <taxon>Isosphaerales</taxon>
        <taxon>Isosphaeraceae</taxon>
        <taxon>Aquisphaera</taxon>
    </lineage>
</organism>
<evidence type="ECO:0000256" key="1">
    <source>
        <dbReference type="ARBA" id="ARBA00022576"/>
    </source>
</evidence>
<comment type="similarity">
    <text evidence="5">Belongs to the class-III pyridoxal-phosphate-dependent aminotransferase family. ArgD subfamily.</text>
</comment>
<dbReference type="Pfam" id="PF00202">
    <property type="entry name" value="Aminotran_3"/>
    <property type="match status" value="1"/>
</dbReference>
<dbReference type="GO" id="GO:0005737">
    <property type="term" value="C:cytoplasm"/>
    <property type="evidence" value="ECO:0007669"/>
    <property type="project" value="UniProtKB-SubCell"/>
</dbReference>
<dbReference type="HAMAP" id="MF_01107">
    <property type="entry name" value="ArgD_aminotrans_3"/>
    <property type="match status" value="1"/>
</dbReference>
<dbReference type="UniPathway" id="UPA00068">
    <property type="reaction ID" value="UER00109"/>
</dbReference>
<feature type="binding site" evidence="5">
    <location>
        <begin position="228"/>
        <end position="231"/>
    </location>
    <ligand>
        <name>pyridoxal 5'-phosphate</name>
        <dbReference type="ChEBI" id="CHEBI:597326"/>
    </ligand>
</feature>
<comment type="pathway">
    <text evidence="5">Amino-acid biosynthesis; L-arginine biosynthesis; N(2)-acetyl-L-ornithine from L-glutamate: step 4/4.</text>
</comment>
<evidence type="ECO:0000256" key="5">
    <source>
        <dbReference type="HAMAP-Rule" id="MF_01107"/>
    </source>
</evidence>
<dbReference type="GO" id="GO:0003992">
    <property type="term" value="F:N2-acetyl-L-ornithine:2-oxoglutarate 5-aminotransferase activity"/>
    <property type="evidence" value="ECO:0007669"/>
    <property type="project" value="UniProtKB-UniRule"/>
</dbReference>
<dbReference type="InterPro" id="IPR015424">
    <property type="entry name" value="PyrdxlP-dep_Trfase"/>
</dbReference>
<keyword evidence="5" id="KW-0055">Arginine biosynthesis</keyword>
<comment type="catalytic activity">
    <reaction evidence="5">
        <text>N(2)-acetyl-L-ornithine + 2-oxoglutarate = N-acetyl-L-glutamate 5-semialdehyde + L-glutamate</text>
        <dbReference type="Rhea" id="RHEA:18049"/>
        <dbReference type="ChEBI" id="CHEBI:16810"/>
        <dbReference type="ChEBI" id="CHEBI:29123"/>
        <dbReference type="ChEBI" id="CHEBI:29985"/>
        <dbReference type="ChEBI" id="CHEBI:57805"/>
        <dbReference type="EC" id="2.6.1.11"/>
    </reaction>
</comment>
<proteinExistence type="inferred from homology"/>
<dbReference type="FunFam" id="3.40.640.10:FF:000004">
    <property type="entry name" value="Acetylornithine aminotransferase"/>
    <property type="match status" value="1"/>
</dbReference>
<dbReference type="InterPro" id="IPR005814">
    <property type="entry name" value="Aminotrans_3"/>
</dbReference>
<dbReference type="GO" id="GO:0030170">
    <property type="term" value="F:pyridoxal phosphate binding"/>
    <property type="evidence" value="ECO:0007669"/>
    <property type="project" value="InterPro"/>
</dbReference>
<keyword evidence="7" id="KW-1185">Reference proteome</keyword>
<accession>A0A5B9W861</accession>
<keyword evidence="4 5" id="KW-0663">Pyridoxal phosphate</keyword>